<proteinExistence type="predicted"/>
<accession>A0ABQ2H2N2</accession>
<keyword evidence="2" id="KW-1185">Reference proteome</keyword>
<dbReference type="RefSeq" id="WP_188867976.1">
    <property type="nucleotide sequence ID" value="NZ_BMNW01000011.1"/>
</dbReference>
<evidence type="ECO:0000313" key="1">
    <source>
        <dbReference type="EMBL" id="GGM25934.1"/>
    </source>
</evidence>
<dbReference type="Proteomes" id="UP000616499">
    <property type="component" value="Unassembled WGS sequence"/>
</dbReference>
<dbReference type="EMBL" id="BMNW01000011">
    <property type="protein sequence ID" value="GGM25934.1"/>
    <property type="molecule type" value="Genomic_DNA"/>
</dbReference>
<sequence>MRSVQISEERYVELKGQRCIYCNGDALWGFGMGRSDTYVTQQISCSGCMNTWHDQYKLCGYEVDTCPYPLTDKKISSSELEEACQDKGQTEHSYYTIAKWRQAVSKDYSLLGYWDWVFTKIHSDSWQ</sequence>
<organism evidence="1 2">
    <name type="scientific">Pseudomonas asuensis</name>
    <dbReference type="NCBI Taxonomy" id="1825787"/>
    <lineage>
        <taxon>Bacteria</taxon>
        <taxon>Pseudomonadati</taxon>
        <taxon>Pseudomonadota</taxon>
        <taxon>Gammaproteobacteria</taxon>
        <taxon>Pseudomonadales</taxon>
        <taxon>Pseudomonadaceae</taxon>
        <taxon>Pseudomonas</taxon>
    </lineage>
</organism>
<evidence type="ECO:0000313" key="2">
    <source>
        <dbReference type="Proteomes" id="UP000616499"/>
    </source>
</evidence>
<name>A0ABQ2H2N2_9PSED</name>
<reference evidence="2" key="1">
    <citation type="journal article" date="2019" name="Int. J. Syst. Evol. Microbiol.">
        <title>The Global Catalogue of Microorganisms (GCM) 10K type strain sequencing project: providing services to taxonomists for standard genome sequencing and annotation.</title>
        <authorList>
            <consortium name="The Broad Institute Genomics Platform"/>
            <consortium name="The Broad Institute Genome Sequencing Center for Infectious Disease"/>
            <person name="Wu L."/>
            <person name="Ma J."/>
        </authorList>
    </citation>
    <scope>NUCLEOTIDE SEQUENCE [LARGE SCALE GENOMIC DNA]</scope>
    <source>
        <strain evidence="2">JCM 13501</strain>
    </source>
</reference>
<comment type="caution">
    <text evidence="1">The sequence shown here is derived from an EMBL/GenBank/DDBJ whole genome shotgun (WGS) entry which is preliminary data.</text>
</comment>
<gene>
    <name evidence="1" type="ORF">GCM10009425_40830</name>
</gene>
<protein>
    <submittedName>
        <fullName evidence="1">Uncharacterized protein</fullName>
    </submittedName>
</protein>